<dbReference type="CDD" id="cd00751">
    <property type="entry name" value="thiolase"/>
    <property type="match status" value="1"/>
</dbReference>
<comment type="caution">
    <text evidence="7">The sequence shown here is derived from an EMBL/GenBank/DDBJ whole genome shotgun (WGS) entry which is preliminary data.</text>
</comment>
<dbReference type="SUPFAM" id="SSF53901">
    <property type="entry name" value="Thiolase-like"/>
    <property type="match status" value="2"/>
</dbReference>
<reference evidence="7 8" key="1">
    <citation type="submission" date="2024-04" db="EMBL/GenBank/DDBJ databases">
        <title>Draft genome sequence of Thalassolituus maritimus NBRC 116585.</title>
        <authorList>
            <person name="Miyakawa T."/>
            <person name="Kusuya Y."/>
            <person name="Miura T."/>
        </authorList>
    </citation>
    <scope>NUCLEOTIDE SEQUENCE [LARGE SCALE GENOMIC DNA]</scope>
    <source>
        <strain evidence="7 8">5NW40-0001</strain>
    </source>
</reference>
<dbReference type="InterPro" id="IPR020616">
    <property type="entry name" value="Thiolase_N"/>
</dbReference>
<evidence type="ECO:0000256" key="4">
    <source>
        <dbReference type="RuleBase" id="RU003557"/>
    </source>
</evidence>
<dbReference type="NCBIfam" id="NF004206">
    <property type="entry name" value="PRK05656.1"/>
    <property type="match status" value="1"/>
</dbReference>
<dbReference type="PROSITE" id="PS00737">
    <property type="entry name" value="THIOLASE_2"/>
    <property type="match status" value="1"/>
</dbReference>
<gene>
    <name evidence="7" type="ORF">NBRC116585_08330</name>
</gene>
<dbReference type="InterPro" id="IPR020615">
    <property type="entry name" value="Thiolase_acyl_enz_int_AS"/>
</dbReference>
<comment type="similarity">
    <text evidence="1 4">Belongs to the thiolase-like superfamily. Thiolase family.</text>
</comment>
<dbReference type="PROSITE" id="PS00099">
    <property type="entry name" value="THIOLASE_3"/>
    <property type="match status" value="1"/>
</dbReference>
<dbReference type="Gene3D" id="3.40.47.10">
    <property type="match status" value="2"/>
</dbReference>
<dbReference type="InterPro" id="IPR020613">
    <property type="entry name" value="Thiolase_CS"/>
</dbReference>
<organism evidence="7 8">
    <name type="scientific">Thalassolituus maritimus</name>
    <dbReference type="NCBI Taxonomy" id="484498"/>
    <lineage>
        <taxon>Bacteria</taxon>
        <taxon>Pseudomonadati</taxon>
        <taxon>Pseudomonadota</taxon>
        <taxon>Gammaproteobacteria</taxon>
        <taxon>Oceanospirillales</taxon>
        <taxon>Oceanospirillaceae</taxon>
        <taxon>Thalassolituus</taxon>
    </lineage>
</organism>
<dbReference type="PIRSF" id="PIRSF000429">
    <property type="entry name" value="Ac-CoA_Ac_transf"/>
    <property type="match status" value="1"/>
</dbReference>
<evidence type="ECO:0000256" key="1">
    <source>
        <dbReference type="ARBA" id="ARBA00010982"/>
    </source>
</evidence>
<evidence type="ECO:0000259" key="6">
    <source>
        <dbReference type="Pfam" id="PF02803"/>
    </source>
</evidence>
<protein>
    <submittedName>
        <fullName evidence="7">Acetyl-CoA C-acetyltransferase</fullName>
    </submittedName>
</protein>
<evidence type="ECO:0000313" key="7">
    <source>
        <dbReference type="EMBL" id="GAA6144716.1"/>
    </source>
</evidence>
<sequence length="393" mass="40323">MTDVVIVAATRTAIGSFGGTLASLSAVELGATVIQALITKTGIPADSVDEVLMGQVLCAGAGQNPARQASIKAGLPASVPAMTINKVCGSGLKAVHLAAQAIACGDADVVIAGGQESMSNAPHAMPNSRNGQRMGPITMVDTMIVDGLWDAFNDYHMGITAENIACDYNISREEQDAFAAASQQKALAAIETGKFTDEITPVTIPQRKGDPITFQVDENPRAGITEEKLAGMRPAFSKEGSVTAGNASSLNDGAAAVMLMSQSKASELGLPVLATIKGYANAGVEPRIMGTGPIPATKKCLAKAGWSVTDLDLIEANEAFAVQALSVNKGLEWDADKINVNGGAIALGHPIGASGCRILVTLLHEMARRDAKKGLATLCIGGGMGVSLAIERS</sequence>
<dbReference type="NCBIfam" id="TIGR01930">
    <property type="entry name" value="AcCoA-C-Actrans"/>
    <property type="match status" value="1"/>
</dbReference>
<dbReference type="Proteomes" id="UP001481413">
    <property type="component" value="Unassembled WGS sequence"/>
</dbReference>
<dbReference type="EMBL" id="BAABWH010000002">
    <property type="protein sequence ID" value="GAA6144716.1"/>
    <property type="molecule type" value="Genomic_DNA"/>
</dbReference>
<proteinExistence type="inferred from homology"/>
<dbReference type="InterPro" id="IPR016039">
    <property type="entry name" value="Thiolase-like"/>
</dbReference>
<dbReference type="PANTHER" id="PTHR18919:SF107">
    <property type="entry name" value="ACETYL-COA ACETYLTRANSFERASE, CYTOSOLIC"/>
    <property type="match status" value="1"/>
</dbReference>
<dbReference type="Pfam" id="PF02803">
    <property type="entry name" value="Thiolase_C"/>
    <property type="match status" value="1"/>
</dbReference>
<dbReference type="RefSeq" id="WP_353293658.1">
    <property type="nucleotide sequence ID" value="NZ_BAABWH010000002.1"/>
</dbReference>
<dbReference type="InterPro" id="IPR020617">
    <property type="entry name" value="Thiolase_C"/>
</dbReference>
<dbReference type="InterPro" id="IPR020610">
    <property type="entry name" value="Thiolase_AS"/>
</dbReference>
<evidence type="ECO:0000259" key="5">
    <source>
        <dbReference type="Pfam" id="PF00108"/>
    </source>
</evidence>
<dbReference type="Pfam" id="PF00108">
    <property type="entry name" value="Thiolase_N"/>
    <property type="match status" value="1"/>
</dbReference>
<keyword evidence="8" id="KW-1185">Reference proteome</keyword>
<accession>A0ABP9ZX65</accession>
<evidence type="ECO:0000313" key="8">
    <source>
        <dbReference type="Proteomes" id="UP001481413"/>
    </source>
</evidence>
<evidence type="ECO:0000256" key="3">
    <source>
        <dbReference type="ARBA" id="ARBA00023315"/>
    </source>
</evidence>
<name>A0ABP9ZX65_9GAMM</name>
<dbReference type="InterPro" id="IPR002155">
    <property type="entry name" value="Thiolase"/>
</dbReference>
<evidence type="ECO:0000256" key="2">
    <source>
        <dbReference type="ARBA" id="ARBA00022679"/>
    </source>
</evidence>
<feature type="domain" description="Thiolase N-terminal" evidence="5">
    <location>
        <begin position="4"/>
        <end position="263"/>
    </location>
</feature>
<feature type="domain" description="Thiolase C-terminal" evidence="6">
    <location>
        <begin position="271"/>
        <end position="392"/>
    </location>
</feature>
<keyword evidence="3 4" id="KW-0012">Acyltransferase</keyword>
<dbReference type="PANTHER" id="PTHR18919">
    <property type="entry name" value="ACETYL-COA C-ACYLTRANSFERASE"/>
    <property type="match status" value="1"/>
</dbReference>
<dbReference type="PROSITE" id="PS00098">
    <property type="entry name" value="THIOLASE_1"/>
    <property type="match status" value="1"/>
</dbReference>
<keyword evidence="2 4" id="KW-0808">Transferase</keyword>